<dbReference type="InterPro" id="IPR000182">
    <property type="entry name" value="GNAT_dom"/>
</dbReference>
<proteinExistence type="predicted"/>
<gene>
    <name evidence="2" type="ORF">F0L74_26920</name>
</gene>
<feature type="domain" description="N-acetyltransferase" evidence="1">
    <location>
        <begin position="100"/>
        <end position="226"/>
    </location>
</feature>
<dbReference type="EMBL" id="VUOC01000004">
    <property type="protein sequence ID" value="KAA2239822.1"/>
    <property type="molecule type" value="Genomic_DNA"/>
</dbReference>
<sequence>MTHLLDNAVWNALNSGNHNVAQGTGHVKYYRTDIAPFAGLEENTTGNLQTLYEITPDIDDVFSVNGVNRIDIPQPWTLVAAVPVLQMICEQPAPNKAAAEPLVNLTDEHIPQMLALTKLTNPGPFRERTIELGHYQGIFDGDRLVAMAGQRMYAVPYAEISAVCTHPDYAGRGYAAQLMWSQINRIREKGETPFLHVAKTNERAIKLYGSMGFTARQEIFVHFIKK</sequence>
<dbReference type="InterPro" id="IPR013653">
    <property type="entry name" value="GCN5-like_dom"/>
</dbReference>
<protein>
    <submittedName>
        <fullName evidence="2">GNAT family N-acetyltransferase</fullName>
    </submittedName>
</protein>
<reference evidence="2 3" key="2">
    <citation type="submission" date="2019-09" db="EMBL/GenBank/DDBJ databases">
        <authorList>
            <person name="Jin C."/>
        </authorList>
    </citation>
    <scope>NUCLEOTIDE SEQUENCE [LARGE SCALE GENOMIC DNA]</scope>
    <source>
        <strain evidence="2 3">BN140078</strain>
    </source>
</reference>
<dbReference type="Gene3D" id="3.40.630.30">
    <property type="match status" value="1"/>
</dbReference>
<keyword evidence="2" id="KW-0808">Transferase</keyword>
<dbReference type="Proteomes" id="UP000324611">
    <property type="component" value="Unassembled WGS sequence"/>
</dbReference>
<dbReference type="CDD" id="cd04301">
    <property type="entry name" value="NAT_SF"/>
    <property type="match status" value="1"/>
</dbReference>
<dbReference type="GO" id="GO:0016747">
    <property type="term" value="F:acyltransferase activity, transferring groups other than amino-acyl groups"/>
    <property type="evidence" value="ECO:0007669"/>
    <property type="project" value="InterPro"/>
</dbReference>
<evidence type="ECO:0000313" key="2">
    <source>
        <dbReference type="EMBL" id="KAA2239822.1"/>
    </source>
</evidence>
<reference evidence="2 3" key="1">
    <citation type="submission" date="2019-09" db="EMBL/GenBank/DDBJ databases">
        <title>Chitinophaga ginsengihumi sp. nov., isolated from soil of ginseng rhizosphere.</title>
        <authorList>
            <person name="Lee J."/>
        </authorList>
    </citation>
    <scope>NUCLEOTIDE SEQUENCE [LARGE SCALE GENOMIC DNA]</scope>
    <source>
        <strain evidence="2 3">BN140078</strain>
    </source>
</reference>
<dbReference type="AlphaFoldDB" id="A0A5B2VND1"/>
<evidence type="ECO:0000313" key="3">
    <source>
        <dbReference type="Proteomes" id="UP000324611"/>
    </source>
</evidence>
<keyword evidence="3" id="KW-1185">Reference proteome</keyword>
<dbReference type="Pfam" id="PF08445">
    <property type="entry name" value="FR47"/>
    <property type="match status" value="1"/>
</dbReference>
<name>A0A5B2VND1_9BACT</name>
<dbReference type="RefSeq" id="WP_149840999.1">
    <property type="nucleotide sequence ID" value="NZ_VUOC01000004.1"/>
</dbReference>
<dbReference type="SUPFAM" id="SSF55729">
    <property type="entry name" value="Acyl-CoA N-acyltransferases (Nat)"/>
    <property type="match status" value="1"/>
</dbReference>
<evidence type="ECO:0000259" key="1">
    <source>
        <dbReference type="PROSITE" id="PS51186"/>
    </source>
</evidence>
<comment type="caution">
    <text evidence="2">The sequence shown here is derived from an EMBL/GenBank/DDBJ whole genome shotgun (WGS) entry which is preliminary data.</text>
</comment>
<dbReference type="InterPro" id="IPR016181">
    <property type="entry name" value="Acyl_CoA_acyltransferase"/>
</dbReference>
<dbReference type="PROSITE" id="PS51186">
    <property type="entry name" value="GNAT"/>
    <property type="match status" value="1"/>
</dbReference>
<accession>A0A5B2VND1</accession>
<organism evidence="2 3">
    <name type="scientific">Chitinophaga agrisoli</name>
    <dbReference type="NCBI Taxonomy" id="2607653"/>
    <lineage>
        <taxon>Bacteria</taxon>
        <taxon>Pseudomonadati</taxon>
        <taxon>Bacteroidota</taxon>
        <taxon>Chitinophagia</taxon>
        <taxon>Chitinophagales</taxon>
        <taxon>Chitinophagaceae</taxon>
        <taxon>Chitinophaga</taxon>
    </lineage>
</organism>